<dbReference type="InterPro" id="IPR012337">
    <property type="entry name" value="RNaseH-like_sf"/>
</dbReference>
<proteinExistence type="predicted"/>
<dbReference type="SUPFAM" id="SSF53098">
    <property type="entry name" value="Ribonuclease H-like"/>
    <property type="match status" value="1"/>
</dbReference>
<name>A0A2H9T7H3_9ZZZZ</name>
<organism evidence="2">
    <name type="scientific">invertebrate metagenome</name>
    <dbReference type="NCBI Taxonomy" id="1711999"/>
    <lineage>
        <taxon>unclassified sequences</taxon>
        <taxon>metagenomes</taxon>
        <taxon>organismal metagenomes</taxon>
    </lineage>
</organism>
<dbReference type="GO" id="GO:0003676">
    <property type="term" value="F:nucleic acid binding"/>
    <property type="evidence" value="ECO:0007669"/>
    <property type="project" value="InterPro"/>
</dbReference>
<comment type="caution">
    <text evidence="2">The sequence shown here is derived from an EMBL/GenBank/DDBJ whole genome shotgun (WGS) entry which is preliminary data.</text>
</comment>
<evidence type="ECO:0000259" key="1">
    <source>
        <dbReference type="PROSITE" id="PS50994"/>
    </source>
</evidence>
<dbReference type="InterPro" id="IPR001584">
    <property type="entry name" value="Integrase_cat-core"/>
</dbReference>
<evidence type="ECO:0000313" key="2">
    <source>
        <dbReference type="EMBL" id="PJE79154.1"/>
    </source>
</evidence>
<accession>A0A2H9T7H3</accession>
<dbReference type="AlphaFoldDB" id="A0A2H9T7H3"/>
<sequence>MIRTDNGHEFQSKFHWYVEDLRMDHFYIKPASPNLNDKVERSHLTDQQEFYQLIEYTR</sequence>
<feature type="domain" description="Integrase catalytic" evidence="1">
    <location>
        <begin position="1"/>
        <end position="58"/>
    </location>
</feature>
<dbReference type="EMBL" id="NSIT01000091">
    <property type="protein sequence ID" value="PJE79154.1"/>
    <property type="molecule type" value="Genomic_DNA"/>
</dbReference>
<gene>
    <name evidence="2" type="ORF">CI610_01873</name>
</gene>
<dbReference type="InterPro" id="IPR036397">
    <property type="entry name" value="RNaseH_sf"/>
</dbReference>
<reference evidence="2" key="1">
    <citation type="journal article" date="2017" name="Appl. Environ. Microbiol.">
        <title>Molecular characterization of an Endozoicomonas-like organism causing infection in king scallop Pecten maximus L.</title>
        <authorList>
            <person name="Cano I."/>
            <person name="van Aerle R."/>
            <person name="Ross S."/>
            <person name="Verner-Jeffreys D.W."/>
            <person name="Paley R.K."/>
            <person name="Rimmer G."/>
            <person name="Ryder D."/>
            <person name="Hooper P."/>
            <person name="Stone D."/>
            <person name="Feist S.W."/>
        </authorList>
    </citation>
    <scope>NUCLEOTIDE SEQUENCE</scope>
</reference>
<protein>
    <recommendedName>
        <fullName evidence="1">Integrase catalytic domain-containing protein</fullName>
    </recommendedName>
</protein>
<dbReference type="GO" id="GO:0015074">
    <property type="term" value="P:DNA integration"/>
    <property type="evidence" value="ECO:0007669"/>
    <property type="project" value="InterPro"/>
</dbReference>
<dbReference type="Gene3D" id="3.30.420.10">
    <property type="entry name" value="Ribonuclease H-like superfamily/Ribonuclease H"/>
    <property type="match status" value="1"/>
</dbReference>
<dbReference type="PROSITE" id="PS50994">
    <property type="entry name" value="INTEGRASE"/>
    <property type="match status" value="1"/>
</dbReference>